<evidence type="ECO:0000313" key="3">
    <source>
        <dbReference type="Proteomes" id="UP001177670"/>
    </source>
</evidence>
<feature type="compositionally biased region" description="Basic residues" evidence="1">
    <location>
        <begin position="52"/>
        <end position="61"/>
    </location>
</feature>
<evidence type="ECO:0000256" key="1">
    <source>
        <dbReference type="SAM" id="MobiDB-lite"/>
    </source>
</evidence>
<evidence type="ECO:0000313" key="2">
    <source>
        <dbReference type="EMBL" id="KAK1117385.1"/>
    </source>
</evidence>
<dbReference type="EMBL" id="JAHYIQ010000052">
    <property type="protein sequence ID" value="KAK1117385.1"/>
    <property type="molecule type" value="Genomic_DNA"/>
</dbReference>
<name>A0AA40FE72_9HYME</name>
<sequence length="122" mass="13752">MAKRLPPTVITASQRGEACHFGAPGYRQHRDTQGYKRATIGLRTRSDHCAIHRKGWHHPGPVHRSNQRTSKASGGRRVHFTSGPRRRTRGNLASGFERHAFKMGGMFARVPSFPPPTHRRLP</sequence>
<feature type="region of interest" description="Disordered" evidence="1">
    <location>
        <begin position="52"/>
        <end position="93"/>
    </location>
</feature>
<accession>A0AA40FE72</accession>
<reference evidence="2" key="1">
    <citation type="submission" date="2021-10" db="EMBL/GenBank/DDBJ databases">
        <title>Melipona bicolor Genome sequencing and assembly.</title>
        <authorList>
            <person name="Araujo N.S."/>
            <person name="Arias M.C."/>
        </authorList>
    </citation>
    <scope>NUCLEOTIDE SEQUENCE</scope>
    <source>
        <strain evidence="2">USP_2M_L1-L4_2017</strain>
        <tissue evidence="2">Whole body</tissue>
    </source>
</reference>
<dbReference type="Proteomes" id="UP001177670">
    <property type="component" value="Unassembled WGS sequence"/>
</dbReference>
<proteinExistence type="predicted"/>
<protein>
    <submittedName>
        <fullName evidence="2">Uncharacterized protein</fullName>
    </submittedName>
</protein>
<gene>
    <name evidence="2" type="ORF">K0M31_016756</name>
</gene>
<comment type="caution">
    <text evidence="2">The sequence shown here is derived from an EMBL/GenBank/DDBJ whole genome shotgun (WGS) entry which is preliminary data.</text>
</comment>
<keyword evidence="3" id="KW-1185">Reference proteome</keyword>
<organism evidence="2 3">
    <name type="scientific">Melipona bicolor</name>
    <dbReference type="NCBI Taxonomy" id="60889"/>
    <lineage>
        <taxon>Eukaryota</taxon>
        <taxon>Metazoa</taxon>
        <taxon>Ecdysozoa</taxon>
        <taxon>Arthropoda</taxon>
        <taxon>Hexapoda</taxon>
        <taxon>Insecta</taxon>
        <taxon>Pterygota</taxon>
        <taxon>Neoptera</taxon>
        <taxon>Endopterygota</taxon>
        <taxon>Hymenoptera</taxon>
        <taxon>Apocrita</taxon>
        <taxon>Aculeata</taxon>
        <taxon>Apoidea</taxon>
        <taxon>Anthophila</taxon>
        <taxon>Apidae</taxon>
        <taxon>Melipona</taxon>
    </lineage>
</organism>
<dbReference type="AlphaFoldDB" id="A0AA40FE72"/>
<feature type="compositionally biased region" description="Basic residues" evidence="1">
    <location>
        <begin position="74"/>
        <end position="89"/>
    </location>
</feature>